<keyword evidence="1" id="KW-1133">Transmembrane helix</keyword>
<keyword evidence="3" id="KW-1185">Reference proteome</keyword>
<organism evidence="2 3">
    <name type="scientific">Halobacterium hubeiense</name>
    <dbReference type="NCBI Taxonomy" id="1407499"/>
    <lineage>
        <taxon>Archaea</taxon>
        <taxon>Methanobacteriati</taxon>
        <taxon>Methanobacteriota</taxon>
        <taxon>Stenosarchaea group</taxon>
        <taxon>Halobacteria</taxon>
        <taxon>Halobacteriales</taxon>
        <taxon>Halobacteriaceae</taxon>
        <taxon>Halobacterium</taxon>
    </lineage>
</organism>
<gene>
    <name evidence="2" type="ORF">HHUB_2711</name>
</gene>
<feature type="transmembrane region" description="Helical" evidence="1">
    <location>
        <begin position="103"/>
        <end position="121"/>
    </location>
</feature>
<keyword evidence="1" id="KW-0472">Membrane</keyword>
<dbReference type="RefSeq" id="WP_059057133.1">
    <property type="nucleotide sequence ID" value="NZ_CEML01000001.1"/>
</dbReference>
<evidence type="ECO:0000256" key="1">
    <source>
        <dbReference type="SAM" id="Phobius"/>
    </source>
</evidence>
<dbReference type="EMBL" id="LN831302">
    <property type="protein sequence ID" value="CQH58269.1"/>
    <property type="molecule type" value="Genomic_DNA"/>
</dbReference>
<protein>
    <submittedName>
        <fullName evidence="2">Uncharacterized protein</fullName>
    </submittedName>
</protein>
<dbReference type="GeneID" id="26659342"/>
<evidence type="ECO:0000313" key="2">
    <source>
        <dbReference type="EMBL" id="CQH58269.1"/>
    </source>
</evidence>
<dbReference type="Proteomes" id="UP000066737">
    <property type="component" value="Chromosome I"/>
</dbReference>
<sequence length="122" mass="13028">MTDYRPGQCNIGSEQRQRRARIAALAFLTAAAVVAAYLAGGLPEPLLLVVFIPLAVGFEWAFQSHESFCVRLAMVGQYAFGDDRGDVPDAANRRADRLYAAKITAASVLLAAVVTAALVFAL</sequence>
<keyword evidence="1" id="KW-0812">Transmembrane</keyword>
<dbReference type="STRING" id="1407499.HHUB_2711"/>
<feature type="transmembrane region" description="Helical" evidence="1">
    <location>
        <begin position="20"/>
        <end position="39"/>
    </location>
</feature>
<evidence type="ECO:0000313" key="3">
    <source>
        <dbReference type="Proteomes" id="UP000066737"/>
    </source>
</evidence>
<dbReference type="AlphaFoldDB" id="A0A0U5H511"/>
<dbReference type="OrthoDB" id="253319at2157"/>
<proteinExistence type="predicted"/>
<dbReference type="KEGG" id="hhb:Hhub_2711"/>
<reference evidence="3" key="1">
    <citation type="journal article" date="2016" name="Environ. Microbiol.">
        <title>The complete genome of a viable archaeum isolated from 123-million-year-old rock salt.</title>
        <authorList>
            <person name="Jaakkola S.T."/>
            <person name="Pfeiffer F."/>
            <person name="Ravantti J.J."/>
            <person name="Guo Q."/>
            <person name="Liu Y."/>
            <person name="Chen X."/>
            <person name="Ma H."/>
            <person name="Yang C."/>
            <person name="Oksanen H.M."/>
            <person name="Bamford D.H."/>
        </authorList>
    </citation>
    <scope>NUCLEOTIDE SEQUENCE</scope>
    <source>
        <strain evidence="3">JI20-1</strain>
    </source>
</reference>
<feature type="transmembrane region" description="Helical" evidence="1">
    <location>
        <begin position="45"/>
        <end position="62"/>
    </location>
</feature>
<accession>A0A0U5H511</accession>
<name>A0A0U5H511_9EURY</name>